<feature type="compositionally biased region" description="Acidic residues" evidence="6">
    <location>
        <begin position="485"/>
        <end position="521"/>
    </location>
</feature>
<evidence type="ECO:0000256" key="2">
    <source>
        <dbReference type="ARBA" id="ARBA00004286"/>
    </source>
</evidence>
<comment type="subcellular location">
    <subcellularLocation>
        <location evidence="2">Chromosome</location>
    </subcellularLocation>
    <subcellularLocation>
        <location evidence="1">Nucleus</location>
    </subcellularLocation>
</comment>
<dbReference type="AlphaFoldDB" id="A0AAD3R727"/>
<feature type="compositionally biased region" description="Acidic residues" evidence="6">
    <location>
        <begin position="439"/>
        <end position="477"/>
    </location>
</feature>
<gene>
    <name evidence="8" type="ORF">AKAME5_000960600</name>
</gene>
<evidence type="ECO:0000256" key="1">
    <source>
        <dbReference type="ARBA" id="ARBA00004123"/>
    </source>
</evidence>
<proteinExistence type="inferred from homology"/>
<dbReference type="Pfam" id="PF15511">
    <property type="entry name" value="CENP-T_C"/>
    <property type="match status" value="1"/>
</dbReference>
<accession>A0AAD3R727</accession>
<dbReference type="PANTHER" id="PTHR46904:SF1">
    <property type="entry name" value="CENTROMERE PROTEIN T"/>
    <property type="match status" value="1"/>
</dbReference>
<dbReference type="InterPro" id="IPR035425">
    <property type="entry name" value="CENP-T/H4_C"/>
</dbReference>
<dbReference type="GO" id="GO:0005634">
    <property type="term" value="C:nucleus"/>
    <property type="evidence" value="ECO:0007669"/>
    <property type="project" value="UniProtKB-SubCell"/>
</dbReference>
<dbReference type="CDD" id="cd22920">
    <property type="entry name" value="HFD_CENP-T"/>
    <property type="match status" value="1"/>
</dbReference>
<name>A0AAD3R727_LATJO</name>
<dbReference type="InterPro" id="IPR028255">
    <property type="entry name" value="CENP-T"/>
</dbReference>
<dbReference type="GO" id="GO:0051382">
    <property type="term" value="P:kinetochore assembly"/>
    <property type="evidence" value="ECO:0007669"/>
    <property type="project" value="InterPro"/>
</dbReference>
<keyword evidence="4" id="KW-0158">Chromosome</keyword>
<evidence type="ECO:0000313" key="9">
    <source>
        <dbReference type="Proteomes" id="UP001279410"/>
    </source>
</evidence>
<evidence type="ECO:0000256" key="5">
    <source>
        <dbReference type="ARBA" id="ARBA00023242"/>
    </source>
</evidence>
<evidence type="ECO:0000256" key="6">
    <source>
        <dbReference type="SAM" id="MobiDB-lite"/>
    </source>
</evidence>
<dbReference type="PANTHER" id="PTHR46904">
    <property type="entry name" value="CENTROMERE PROTEIN T"/>
    <property type="match status" value="1"/>
</dbReference>
<feature type="compositionally biased region" description="Basic and acidic residues" evidence="6">
    <location>
        <begin position="603"/>
        <end position="628"/>
    </location>
</feature>
<comment type="similarity">
    <text evidence="3">Belongs to the CENP-T/CNN1 family.</text>
</comment>
<sequence>MDHTEDLSARVLLKNILSTEPPRTPITRSPSKAQSTSGTRRSSRLSKKDAGAQTPQNILRRSLKQKIRESITRKSLPATTRRTASVVLKRMNTPAATSMLLGDGDTPRHILKNILLTEPVKSPVVHEKAASEEPQLPSANSSIASKRPSIELSGLDLPDLTIGIAASTAKGLSRKRPRRSLNVTAFEKRLKDGNDAEEENEDSIGDHSSLSLSSTSTSLSLKTPFADVRTEKRGLQRRVSNRRKITEEEFGAAVNKRQMEGVSSFAPVERGLSETAYSEGFTLGLSHLSEPDLTTDIVNCNTALYSRHDAMTSSFSIVATQDKPTVMASQLQRQIGDMEQMEMEQSKLGKEKSTYVFPTEEGVEAEAQNEECVSESQSENDVDSQPAAMQSEEEEGVVESQPVAADSEEEENRVEAKTGEEGAVYPQTKGDATSRSQSEEEVVAPDSQTEEEEGEGAFDSQTEGEEEGGVDSQPDEDPATRSQSEEEEVVPDSQTEEEQEGEVESQTEEEEGAADSQSGEDVEARSQSEEEQEGDAGDYQSDSQSEEAGDVAESQTEDMHDGKQEKEDGELEHDLEHISRRAYRSEGGLIMPVIVGPPGWSEGKSKAHSVTDLHSSLEVRSHEPHIEMPDLAESSTQGQKDASDMDAEPDADKENSFHLLGLTQDIGEGGDLSDASPPEEAAAAQEPAEQEEEWEDEDDGEENEEYPCKTPAFVRQKRNFFPSDPQASPSVLKNIQASSTSEALPAAKPKQVQQRKRALAKKEAGLPKNYLMGVFKHFAKTKVSADVYPVLKEIMDKFFDRLTDDLETYAGHARRKTIEVEDAELLLKRQGYVNDKVPVEVLIEKYLRMDQRKLLIPIATSGNVVIPKRRR</sequence>
<comment type="caution">
    <text evidence="8">The sequence shown here is derived from an EMBL/GenBank/DDBJ whole genome shotgun (WGS) entry which is preliminary data.</text>
</comment>
<evidence type="ECO:0000313" key="8">
    <source>
        <dbReference type="EMBL" id="GLD57375.1"/>
    </source>
</evidence>
<dbReference type="EMBL" id="BRZM01000030">
    <property type="protein sequence ID" value="GLD57375.1"/>
    <property type="molecule type" value="Genomic_DNA"/>
</dbReference>
<feature type="compositionally biased region" description="Low complexity" evidence="6">
    <location>
        <begin position="674"/>
        <end position="687"/>
    </location>
</feature>
<feature type="compositionally biased region" description="Acidic residues" evidence="6">
    <location>
        <begin position="688"/>
        <end position="705"/>
    </location>
</feature>
<dbReference type="GO" id="GO:0000278">
    <property type="term" value="P:mitotic cell cycle"/>
    <property type="evidence" value="ECO:0007669"/>
    <property type="project" value="TreeGrafter"/>
</dbReference>
<dbReference type="Proteomes" id="UP001279410">
    <property type="component" value="Unassembled WGS sequence"/>
</dbReference>
<keyword evidence="9" id="KW-1185">Reference proteome</keyword>
<dbReference type="InterPro" id="IPR009072">
    <property type="entry name" value="Histone-fold"/>
</dbReference>
<dbReference type="GO" id="GO:0007059">
    <property type="term" value="P:chromosome segregation"/>
    <property type="evidence" value="ECO:0007669"/>
    <property type="project" value="TreeGrafter"/>
</dbReference>
<feature type="compositionally biased region" description="Basic and acidic residues" evidence="6">
    <location>
        <begin position="557"/>
        <end position="579"/>
    </location>
</feature>
<evidence type="ECO:0000256" key="4">
    <source>
        <dbReference type="ARBA" id="ARBA00022454"/>
    </source>
</evidence>
<feature type="compositionally biased region" description="Acidic residues" evidence="6">
    <location>
        <begin position="361"/>
        <end position="382"/>
    </location>
</feature>
<keyword evidence="5" id="KW-0539">Nucleus</keyword>
<dbReference type="SUPFAM" id="SSF47113">
    <property type="entry name" value="Histone-fold"/>
    <property type="match status" value="1"/>
</dbReference>
<evidence type="ECO:0000256" key="3">
    <source>
        <dbReference type="ARBA" id="ARBA00010137"/>
    </source>
</evidence>
<feature type="region of interest" description="Disordered" evidence="6">
    <location>
        <begin position="126"/>
        <end position="145"/>
    </location>
</feature>
<reference evidence="8" key="1">
    <citation type="submission" date="2022-08" db="EMBL/GenBank/DDBJ databases">
        <title>Genome sequencing of akame (Lates japonicus).</title>
        <authorList>
            <person name="Hashiguchi Y."/>
            <person name="Takahashi H."/>
        </authorList>
    </citation>
    <scope>NUCLEOTIDE SEQUENCE</scope>
    <source>
        <strain evidence="8">Kochi</strain>
    </source>
</reference>
<feature type="region of interest" description="Disordered" evidence="6">
    <location>
        <begin position="192"/>
        <end position="216"/>
    </location>
</feature>
<organism evidence="8 9">
    <name type="scientific">Lates japonicus</name>
    <name type="common">Japanese lates</name>
    <dbReference type="NCBI Taxonomy" id="270547"/>
    <lineage>
        <taxon>Eukaryota</taxon>
        <taxon>Metazoa</taxon>
        <taxon>Chordata</taxon>
        <taxon>Craniata</taxon>
        <taxon>Vertebrata</taxon>
        <taxon>Euteleostomi</taxon>
        <taxon>Actinopterygii</taxon>
        <taxon>Neopterygii</taxon>
        <taxon>Teleostei</taxon>
        <taxon>Neoteleostei</taxon>
        <taxon>Acanthomorphata</taxon>
        <taxon>Carangaria</taxon>
        <taxon>Carangaria incertae sedis</taxon>
        <taxon>Centropomidae</taxon>
        <taxon>Lates</taxon>
    </lineage>
</organism>
<protein>
    <submittedName>
        <fullName evidence="8">Centromere protein T</fullName>
    </submittedName>
</protein>
<dbReference type="GO" id="GO:0046982">
    <property type="term" value="F:protein heterodimerization activity"/>
    <property type="evidence" value="ECO:0007669"/>
    <property type="project" value="InterPro"/>
</dbReference>
<feature type="region of interest" description="Disordered" evidence="6">
    <location>
        <begin position="361"/>
        <end position="705"/>
    </location>
</feature>
<evidence type="ECO:0000259" key="7">
    <source>
        <dbReference type="Pfam" id="PF15511"/>
    </source>
</evidence>
<feature type="domain" description="CENP-T/Histone H4 histone fold" evidence="7">
    <location>
        <begin position="777"/>
        <end position="855"/>
    </location>
</feature>
<dbReference type="GO" id="GO:0003677">
    <property type="term" value="F:DNA binding"/>
    <property type="evidence" value="ECO:0007669"/>
    <property type="project" value="InterPro"/>
</dbReference>
<dbReference type="Gene3D" id="1.10.20.10">
    <property type="entry name" value="Histone, subunit A"/>
    <property type="match status" value="1"/>
</dbReference>
<feature type="region of interest" description="Disordered" evidence="6">
    <location>
        <begin position="14"/>
        <end position="57"/>
    </location>
</feature>
<dbReference type="GO" id="GO:0000776">
    <property type="term" value="C:kinetochore"/>
    <property type="evidence" value="ECO:0007669"/>
    <property type="project" value="InterPro"/>
</dbReference>